<organism evidence="2 3">
    <name type="scientific">Kocuria aegyptia</name>
    <dbReference type="NCBI Taxonomy" id="330943"/>
    <lineage>
        <taxon>Bacteria</taxon>
        <taxon>Bacillati</taxon>
        <taxon>Actinomycetota</taxon>
        <taxon>Actinomycetes</taxon>
        <taxon>Micrococcales</taxon>
        <taxon>Micrococcaceae</taxon>
        <taxon>Kocuria</taxon>
    </lineage>
</organism>
<sequence>MSSGSTPTCSRGRLRIRADCGRERSATTGTRRFWVSTTAGQKVVSAHRFALATVHGGLEAIEDQTALHRCDVPLCVRASLGPTTHLRLGARSENMKERSRKGRSPTPNTVRWRKLSHAERANRSRHLREQLKKHGWDQHLIRQLVHDVDPNHPTLF</sequence>
<dbReference type="RefSeq" id="WP_344119077.1">
    <property type="nucleotide sequence ID" value="NZ_BAAAOA010000005.1"/>
</dbReference>
<dbReference type="Proteomes" id="UP001501204">
    <property type="component" value="Unassembled WGS sequence"/>
</dbReference>
<gene>
    <name evidence="2" type="ORF">GCM10009767_02300</name>
</gene>
<keyword evidence="3" id="KW-1185">Reference proteome</keyword>
<evidence type="ECO:0000256" key="1">
    <source>
        <dbReference type="SAM" id="MobiDB-lite"/>
    </source>
</evidence>
<accession>A0ABP4W595</accession>
<evidence type="ECO:0000313" key="3">
    <source>
        <dbReference type="Proteomes" id="UP001501204"/>
    </source>
</evidence>
<feature type="region of interest" description="Disordered" evidence="1">
    <location>
        <begin position="86"/>
        <end position="109"/>
    </location>
</feature>
<proteinExistence type="predicted"/>
<reference evidence="3" key="1">
    <citation type="journal article" date="2019" name="Int. J. Syst. Evol. Microbiol.">
        <title>The Global Catalogue of Microorganisms (GCM) 10K type strain sequencing project: providing services to taxonomists for standard genome sequencing and annotation.</title>
        <authorList>
            <consortium name="The Broad Institute Genomics Platform"/>
            <consortium name="The Broad Institute Genome Sequencing Center for Infectious Disease"/>
            <person name="Wu L."/>
            <person name="Ma J."/>
        </authorList>
    </citation>
    <scope>NUCLEOTIDE SEQUENCE [LARGE SCALE GENOMIC DNA]</scope>
    <source>
        <strain evidence="3">JCM 14735</strain>
    </source>
</reference>
<protein>
    <recommendedName>
        <fullName evidence="4">HNH endonuclease</fullName>
    </recommendedName>
</protein>
<comment type="caution">
    <text evidence="2">The sequence shown here is derived from an EMBL/GenBank/DDBJ whole genome shotgun (WGS) entry which is preliminary data.</text>
</comment>
<evidence type="ECO:0008006" key="4">
    <source>
        <dbReference type="Google" id="ProtNLM"/>
    </source>
</evidence>
<name>A0ABP4W595_9MICC</name>
<dbReference type="EMBL" id="BAAAOA010000005">
    <property type="protein sequence ID" value="GAA1747148.1"/>
    <property type="molecule type" value="Genomic_DNA"/>
</dbReference>
<evidence type="ECO:0000313" key="2">
    <source>
        <dbReference type="EMBL" id="GAA1747148.1"/>
    </source>
</evidence>